<dbReference type="InterPro" id="IPR014729">
    <property type="entry name" value="Rossmann-like_a/b/a_fold"/>
</dbReference>
<dbReference type="FunFam" id="3.40.50.620:FF:000003">
    <property type="entry name" value="Leucine--tRNA ligase"/>
    <property type="match status" value="1"/>
</dbReference>
<feature type="domain" description="Methionyl/Leucyl tRNA synthetase" evidence="13">
    <location>
        <begin position="48"/>
        <end position="198"/>
    </location>
</feature>
<proteinExistence type="inferred from homology"/>
<evidence type="ECO:0000256" key="3">
    <source>
        <dbReference type="ARBA" id="ARBA00022598"/>
    </source>
</evidence>
<evidence type="ECO:0000313" key="16">
    <source>
        <dbReference type="Proteomes" id="UP000034607"/>
    </source>
</evidence>
<feature type="domain" description="Aminoacyl-tRNA synthetase class Ia" evidence="11">
    <location>
        <begin position="531"/>
        <end position="662"/>
    </location>
</feature>
<dbReference type="GO" id="GO:0005524">
    <property type="term" value="F:ATP binding"/>
    <property type="evidence" value="ECO:0007669"/>
    <property type="project" value="UniProtKB-UniRule"/>
</dbReference>
<protein>
    <recommendedName>
        <fullName evidence="9">Leucine--tRNA ligase</fullName>
        <ecNumber evidence="9">6.1.1.4</ecNumber>
    </recommendedName>
    <alternativeName>
        <fullName evidence="9">Leucyl-tRNA synthetase</fullName>
        <shortName evidence="9">LeuRS</shortName>
    </alternativeName>
</protein>
<dbReference type="Pfam" id="PF09334">
    <property type="entry name" value="tRNA-synt_1g"/>
    <property type="match status" value="1"/>
</dbReference>
<keyword evidence="2 9" id="KW-0963">Cytoplasm</keyword>
<dbReference type="PANTHER" id="PTHR43740:SF2">
    <property type="entry name" value="LEUCINE--TRNA LIGASE, MITOCHONDRIAL"/>
    <property type="match status" value="1"/>
</dbReference>
<evidence type="ECO:0000256" key="4">
    <source>
        <dbReference type="ARBA" id="ARBA00022741"/>
    </source>
</evidence>
<accession>A0A0G1RCX8</accession>
<dbReference type="Pfam" id="PF13603">
    <property type="entry name" value="tRNA-synt_1_2"/>
    <property type="match status" value="1"/>
</dbReference>
<dbReference type="SUPFAM" id="SSF52374">
    <property type="entry name" value="Nucleotidylyl transferase"/>
    <property type="match status" value="1"/>
</dbReference>
<dbReference type="InterPro" id="IPR009080">
    <property type="entry name" value="tRNAsynth_Ia_anticodon-bd"/>
</dbReference>
<dbReference type="Pfam" id="PF00133">
    <property type="entry name" value="tRNA-synt_1"/>
    <property type="match status" value="1"/>
</dbReference>
<dbReference type="GO" id="GO:0002161">
    <property type="term" value="F:aminoacyl-tRNA deacylase activity"/>
    <property type="evidence" value="ECO:0007669"/>
    <property type="project" value="InterPro"/>
</dbReference>
<dbReference type="SUPFAM" id="SSF50677">
    <property type="entry name" value="ValRS/IleRS/LeuRS editing domain"/>
    <property type="match status" value="1"/>
</dbReference>
<dbReference type="HAMAP" id="MF_00049_B">
    <property type="entry name" value="Leu_tRNA_synth_B"/>
    <property type="match status" value="1"/>
</dbReference>
<evidence type="ECO:0000313" key="15">
    <source>
        <dbReference type="EMBL" id="KKU54982.1"/>
    </source>
</evidence>
<keyword evidence="6 9" id="KW-0648">Protein biosynthesis</keyword>
<evidence type="ECO:0000259" key="11">
    <source>
        <dbReference type="Pfam" id="PF00133"/>
    </source>
</evidence>
<dbReference type="InterPro" id="IPR002300">
    <property type="entry name" value="aa-tRNA-synth_Ia"/>
</dbReference>
<reference evidence="15 16" key="1">
    <citation type="journal article" date="2015" name="Nature">
        <title>rRNA introns, odd ribosomes, and small enigmatic genomes across a large radiation of phyla.</title>
        <authorList>
            <person name="Brown C.T."/>
            <person name="Hug L.A."/>
            <person name="Thomas B.C."/>
            <person name="Sharon I."/>
            <person name="Castelle C.J."/>
            <person name="Singh A."/>
            <person name="Wilkins M.J."/>
            <person name="Williams K.H."/>
            <person name="Banfield J.F."/>
        </authorList>
    </citation>
    <scope>NUCLEOTIDE SEQUENCE [LARGE SCALE GENOMIC DNA]</scope>
</reference>
<name>A0A0G1RCX8_9BACT</name>
<sequence>MLIVRSRDKILIMVFKPGEIELKLTMIWREKKLYRAVNYSNKPKAYILIEFPYPSGERLHVGHARSYSCLDAVARKKRMQGFNVLFPFGWDAFGLPAENYAVKTGIHPAITTAENIKNSKAQAIAWGLSFDWSREVNTTDPDYYRWTQWIFVQLFKRGLAYKDVIMVNWCPSCRINLANEEVIDGKCERCSTPTLRRKQSQWLLRITRYADRLLSDLSGVDYREDIKRQQVNWIGKKEGIEITYKVVDSDDDITVFTTTPVNFGATFLVIAPEHQFTQKMAKTNKEVREYVEKATNKSERERISEGKIKTGVFTGKYVTNHITGEKIPVWVADFVLATIGTGAVQGCPGHDQRDWEFAKKYELPIPRVVSNPDGDAKDITEEPYVVHIGDKGVMVNSDFLNGMDFSEAMNKTMDYFEGKGWGKRVVDYHLRDWVFSRQHYWGEPIPMIYCERCAREGRSWFDDGSGGRGSYGGGGQEKWNSVGWYPADEKDLPVKLPPVEKYQPSETGESPLAQVTEWLKVKCPGCGSIARRETDTMPNWAGSSWYFMRYCDPHNDQKLADLKKLKYWLPVDWYNGGMEHTTLHLLYSRFWHKFLFDLGVVPTEEPYTKRTSHGMVLGPDGRKMSKSRGNVINPDEVVAKYGADTLRLYEMFMGPFEQAISWSWESMEGVYRFLKRVRRLVNINSNSNSSQEAKWRLARLVEKIDKDLEAMKFNTAVAALMTWINWWGSHRDEVGKKEVEVFVKIMAPMAPFLAEELYQRLMGKTDKWESVHVQAWPTVKTTEAAGRKVTLVVQVDGRVREKFEVEAEKAAEQDYIEELVGKSEKVGKYIAGKKYRSVFVPGKVINLVTENG</sequence>
<gene>
    <name evidence="9" type="primary">leuS</name>
    <name evidence="15" type="ORF">UX78_C0029G0009</name>
</gene>
<comment type="caution">
    <text evidence="9">Lacks conserved residue(s) required for the propagation of feature annotation.</text>
</comment>
<dbReference type="InterPro" id="IPR015413">
    <property type="entry name" value="Methionyl/Leucyl_tRNA_Synth"/>
</dbReference>
<dbReference type="InterPro" id="IPR025709">
    <property type="entry name" value="Leu_tRNA-synth_edit"/>
</dbReference>
<feature type="domain" description="Leucyl-tRNA synthetase editing" evidence="14">
    <location>
        <begin position="232"/>
        <end position="416"/>
    </location>
</feature>
<dbReference type="PRINTS" id="PR00985">
    <property type="entry name" value="TRNASYNTHLEU"/>
</dbReference>
<dbReference type="Pfam" id="PF08264">
    <property type="entry name" value="Anticodon_1"/>
    <property type="match status" value="1"/>
</dbReference>
<dbReference type="AlphaFoldDB" id="A0A0G1RCX8"/>
<evidence type="ECO:0000256" key="8">
    <source>
        <dbReference type="ARBA" id="ARBA00047469"/>
    </source>
</evidence>
<comment type="caution">
    <text evidence="15">The sequence shown here is derived from an EMBL/GenBank/DDBJ whole genome shotgun (WGS) entry which is preliminary data.</text>
</comment>
<dbReference type="InterPro" id="IPR013155">
    <property type="entry name" value="M/V/L/I-tRNA-synth_anticd-bd"/>
</dbReference>
<dbReference type="InterPro" id="IPR002302">
    <property type="entry name" value="Leu-tRNA-ligase"/>
</dbReference>
<dbReference type="Gene3D" id="1.10.730.10">
    <property type="entry name" value="Isoleucyl-tRNA Synthetase, Domain 1"/>
    <property type="match status" value="2"/>
</dbReference>
<dbReference type="Gene3D" id="3.40.50.620">
    <property type="entry name" value="HUPs"/>
    <property type="match status" value="2"/>
</dbReference>
<evidence type="ECO:0000259" key="12">
    <source>
        <dbReference type="Pfam" id="PF08264"/>
    </source>
</evidence>
<evidence type="ECO:0000256" key="2">
    <source>
        <dbReference type="ARBA" id="ARBA00022490"/>
    </source>
</evidence>
<dbReference type="GO" id="GO:0004823">
    <property type="term" value="F:leucine-tRNA ligase activity"/>
    <property type="evidence" value="ECO:0007669"/>
    <property type="project" value="UniProtKB-UniRule"/>
</dbReference>
<dbReference type="SUPFAM" id="SSF47323">
    <property type="entry name" value="Anticodon-binding domain of a subclass of class I aminoacyl-tRNA synthetases"/>
    <property type="match status" value="1"/>
</dbReference>
<dbReference type="Gene3D" id="3.90.740.10">
    <property type="entry name" value="Valyl/Leucyl/Isoleucyl-tRNA synthetase, editing domain"/>
    <property type="match status" value="1"/>
</dbReference>
<keyword evidence="5 9" id="KW-0067">ATP-binding</keyword>
<comment type="similarity">
    <text evidence="1 9 10">Belongs to the class-I aminoacyl-tRNA synthetase family.</text>
</comment>
<comment type="subcellular location">
    <subcellularLocation>
        <location evidence="9">Cytoplasm</location>
    </subcellularLocation>
</comment>
<dbReference type="PATRIC" id="fig|1618357.3.peg.1000"/>
<evidence type="ECO:0000256" key="1">
    <source>
        <dbReference type="ARBA" id="ARBA00005594"/>
    </source>
</evidence>
<evidence type="ECO:0000256" key="9">
    <source>
        <dbReference type="HAMAP-Rule" id="MF_00049"/>
    </source>
</evidence>
<feature type="domain" description="Methionyl/Valyl/Leucyl/Isoleucyl-tRNA synthetase anticodon-binding" evidence="12">
    <location>
        <begin position="696"/>
        <end position="810"/>
    </location>
</feature>
<evidence type="ECO:0000256" key="6">
    <source>
        <dbReference type="ARBA" id="ARBA00022917"/>
    </source>
</evidence>
<dbReference type="Proteomes" id="UP000034607">
    <property type="component" value="Unassembled WGS sequence"/>
</dbReference>
<dbReference type="InterPro" id="IPR009008">
    <property type="entry name" value="Val/Leu/Ile-tRNA-synth_edit"/>
</dbReference>
<dbReference type="FunFam" id="1.10.730.10:FF:000002">
    <property type="entry name" value="Leucine--tRNA ligase"/>
    <property type="match status" value="1"/>
</dbReference>
<dbReference type="InterPro" id="IPR001412">
    <property type="entry name" value="aa-tRNA-synth_I_CS"/>
</dbReference>
<keyword evidence="7 9" id="KW-0030">Aminoacyl-tRNA synthetase</keyword>
<evidence type="ECO:0000256" key="5">
    <source>
        <dbReference type="ARBA" id="ARBA00022840"/>
    </source>
</evidence>
<dbReference type="PROSITE" id="PS00178">
    <property type="entry name" value="AA_TRNA_LIGASE_I"/>
    <property type="match status" value="1"/>
</dbReference>
<dbReference type="GO" id="GO:0005829">
    <property type="term" value="C:cytosol"/>
    <property type="evidence" value="ECO:0007669"/>
    <property type="project" value="TreeGrafter"/>
</dbReference>
<feature type="binding site" evidence="9">
    <location>
        <position position="626"/>
    </location>
    <ligand>
        <name>ATP</name>
        <dbReference type="ChEBI" id="CHEBI:30616"/>
    </ligand>
</feature>
<comment type="catalytic activity">
    <reaction evidence="8 9">
        <text>tRNA(Leu) + L-leucine + ATP = L-leucyl-tRNA(Leu) + AMP + diphosphate</text>
        <dbReference type="Rhea" id="RHEA:11688"/>
        <dbReference type="Rhea" id="RHEA-COMP:9613"/>
        <dbReference type="Rhea" id="RHEA-COMP:9622"/>
        <dbReference type="ChEBI" id="CHEBI:30616"/>
        <dbReference type="ChEBI" id="CHEBI:33019"/>
        <dbReference type="ChEBI" id="CHEBI:57427"/>
        <dbReference type="ChEBI" id="CHEBI:78442"/>
        <dbReference type="ChEBI" id="CHEBI:78494"/>
        <dbReference type="ChEBI" id="CHEBI:456215"/>
        <dbReference type="EC" id="6.1.1.4"/>
    </reaction>
</comment>
<keyword evidence="4 9" id="KW-0547">Nucleotide-binding</keyword>
<keyword evidence="3 9" id="KW-0436">Ligase</keyword>
<dbReference type="PANTHER" id="PTHR43740">
    <property type="entry name" value="LEUCYL-TRNA SYNTHETASE"/>
    <property type="match status" value="1"/>
</dbReference>
<organism evidence="15 16">
    <name type="scientific">Candidatus Amesbacteria bacterium GW2011_GWA2_47_11</name>
    <dbReference type="NCBI Taxonomy" id="1618357"/>
    <lineage>
        <taxon>Bacteria</taxon>
        <taxon>Candidatus Amesiibacteriota</taxon>
    </lineage>
</organism>
<evidence type="ECO:0000259" key="14">
    <source>
        <dbReference type="Pfam" id="PF13603"/>
    </source>
</evidence>
<dbReference type="EC" id="6.1.1.4" evidence="9"/>
<evidence type="ECO:0000259" key="13">
    <source>
        <dbReference type="Pfam" id="PF09334"/>
    </source>
</evidence>
<dbReference type="EMBL" id="LCNM01000029">
    <property type="protein sequence ID" value="KKU54982.1"/>
    <property type="molecule type" value="Genomic_DNA"/>
</dbReference>
<feature type="short sequence motif" description="'KMSKS' region" evidence="9">
    <location>
        <begin position="623"/>
        <end position="627"/>
    </location>
</feature>
<evidence type="ECO:0000256" key="7">
    <source>
        <dbReference type="ARBA" id="ARBA00023146"/>
    </source>
</evidence>
<evidence type="ECO:0000256" key="10">
    <source>
        <dbReference type="RuleBase" id="RU363035"/>
    </source>
</evidence>
<dbReference type="NCBIfam" id="TIGR00396">
    <property type="entry name" value="leuS_bact"/>
    <property type="match status" value="1"/>
</dbReference>
<dbReference type="GO" id="GO:0006429">
    <property type="term" value="P:leucyl-tRNA aminoacylation"/>
    <property type="evidence" value="ECO:0007669"/>
    <property type="project" value="UniProtKB-UniRule"/>
</dbReference>